<sequence length="385" mass="42465">MREPIRIDAESGRDVLTDIDVLAIDVDGRLRISRSILECKSGSGQAKEPDRLLWLAGLQKYLRFDRAVLVRHSVSRRGRALARTLELKVLDVARLSTREAAHAWLPDTFAHIDGPECTAAESRTDTQLKGLGHIPADLVAFLRHDALRSDTPEILRAIANAGRITSQGGVLPSPTREVLGGHATLALLLAATGDAARLDELSPEELQERTERALTIGSPDSTQMLNVLARADDLLAYMLQRIHTAYEQSGAKRVQVDIPSLREVVTRPPEWVPRYLDLVQKMRANPAIAREILQTAELSCFEALLGGRAHLADAFDHLFTAEHRYLLNVAIRCLEAIAGPATADPMRPILELDFARVRALADRTATKSDSRHPEPVERARATLDS</sequence>
<feature type="region of interest" description="Disordered" evidence="1">
    <location>
        <begin position="363"/>
        <end position="385"/>
    </location>
</feature>
<organism evidence="2">
    <name type="scientific">freshwater metagenome</name>
    <dbReference type="NCBI Taxonomy" id="449393"/>
    <lineage>
        <taxon>unclassified sequences</taxon>
        <taxon>metagenomes</taxon>
        <taxon>ecological metagenomes</taxon>
    </lineage>
</organism>
<dbReference type="AlphaFoldDB" id="A0A6J7FR05"/>
<proteinExistence type="predicted"/>
<accession>A0A6J7FR05</accession>
<dbReference type="EMBL" id="CAFBMQ010000001">
    <property type="protein sequence ID" value="CAB4896234.1"/>
    <property type="molecule type" value="Genomic_DNA"/>
</dbReference>
<name>A0A6J7FR05_9ZZZZ</name>
<evidence type="ECO:0000256" key="1">
    <source>
        <dbReference type="SAM" id="MobiDB-lite"/>
    </source>
</evidence>
<protein>
    <submittedName>
        <fullName evidence="2">Unannotated protein</fullName>
    </submittedName>
</protein>
<evidence type="ECO:0000313" key="2">
    <source>
        <dbReference type="EMBL" id="CAB4896234.1"/>
    </source>
</evidence>
<reference evidence="2" key="1">
    <citation type="submission" date="2020-05" db="EMBL/GenBank/DDBJ databases">
        <authorList>
            <person name="Chiriac C."/>
            <person name="Salcher M."/>
            <person name="Ghai R."/>
            <person name="Kavagutti S V."/>
        </authorList>
    </citation>
    <scope>NUCLEOTIDE SEQUENCE</scope>
</reference>
<gene>
    <name evidence="2" type="ORF">UFOPK3609_00031</name>
</gene>